<dbReference type="NCBIfam" id="TIGR02937">
    <property type="entry name" value="sigma70-ECF"/>
    <property type="match status" value="1"/>
</dbReference>
<feature type="domain" description="RNA polymerase sigma factor 70 region 4 type 2" evidence="6">
    <location>
        <begin position="127"/>
        <end position="179"/>
    </location>
</feature>
<evidence type="ECO:0000259" key="6">
    <source>
        <dbReference type="Pfam" id="PF08281"/>
    </source>
</evidence>
<keyword evidence="4" id="KW-0804">Transcription</keyword>
<dbReference type="Pfam" id="PF08281">
    <property type="entry name" value="Sigma70_r4_2"/>
    <property type="match status" value="1"/>
</dbReference>
<dbReference type="RefSeq" id="WP_307509840.1">
    <property type="nucleotide sequence ID" value="NZ_BAAACE010000030.1"/>
</dbReference>
<evidence type="ECO:0000259" key="5">
    <source>
        <dbReference type="Pfam" id="PF04542"/>
    </source>
</evidence>
<reference evidence="7 8" key="1">
    <citation type="submission" date="2023-07" db="EMBL/GenBank/DDBJ databases">
        <title>Genomic Encyclopedia of Type Strains, Phase IV (KMG-IV): sequencing the most valuable type-strain genomes for metagenomic binning, comparative biology and taxonomic classification.</title>
        <authorList>
            <person name="Goeker M."/>
        </authorList>
    </citation>
    <scope>NUCLEOTIDE SEQUENCE [LARGE SCALE GENOMIC DNA]</scope>
    <source>
        <strain evidence="7 8">DSM 15049</strain>
    </source>
</reference>
<feature type="domain" description="RNA polymerase sigma-70 region 2" evidence="5">
    <location>
        <begin position="27"/>
        <end position="93"/>
    </location>
</feature>
<dbReference type="InterPro" id="IPR013325">
    <property type="entry name" value="RNA_pol_sigma_r2"/>
</dbReference>
<dbReference type="Gene3D" id="1.10.1740.10">
    <property type="match status" value="1"/>
</dbReference>
<proteinExistence type="inferred from homology"/>
<accession>A0ABU0N494</accession>
<organism evidence="7 8">
    <name type="scientific">Paraclostridium ghonii</name>
    <dbReference type="NCBI Taxonomy" id="29358"/>
    <lineage>
        <taxon>Bacteria</taxon>
        <taxon>Bacillati</taxon>
        <taxon>Bacillota</taxon>
        <taxon>Clostridia</taxon>
        <taxon>Peptostreptococcales</taxon>
        <taxon>Peptostreptococcaceae</taxon>
        <taxon>Paraclostridium</taxon>
    </lineage>
</organism>
<dbReference type="InterPro" id="IPR036388">
    <property type="entry name" value="WH-like_DNA-bd_sf"/>
</dbReference>
<gene>
    <name evidence="7" type="ORF">QOZ92_003118</name>
</gene>
<evidence type="ECO:0000313" key="7">
    <source>
        <dbReference type="EMBL" id="MDQ0557983.1"/>
    </source>
</evidence>
<dbReference type="SUPFAM" id="SSF88659">
    <property type="entry name" value="Sigma3 and sigma4 domains of RNA polymerase sigma factors"/>
    <property type="match status" value="1"/>
</dbReference>
<evidence type="ECO:0000256" key="1">
    <source>
        <dbReference type="ARBA" id="ARBA00010641"/>
    </source>
</evidence>
<dbReference type="InterPro" id="IPR007627">
    <property type="entry name" value="RNA_pol_sigma70_r2"/>
</dbReference>
<dbReference type="PANTHER" id="PTHR43133:SF51">
    <property type="entry name" value="RNA POLYMERASE SIGMA FACTOR"/>
    <property type="match status" value="1"/>
</dbReference>
<keyword evidence="8" id="KW-1185">Reference proteome</keyword>
<evidence type="ECO:0000256" key="3">
    <source>
        <dbReference type="ARBA" id="ARBA00023082"/>
    </source>
</evidence>
<dbReference type="Gene3D" id="1.10.10.10">
    <property type="entry name" value="Winged helix-like DNA-binding domain superfamily/Winged helix DNA-binding domain"/>
    <property type="match status" value="1"/>
</dbReference>
<dbReference type="InterPro" id="IPR039425">
    <property type="entry name" value="RNA_pol_sigma-70-like"/>
</dbReference>
<dbReference type="InterPro" id="IPR013324">
    <property type="entry name" value="RNA_pol_sigma_r3/r4-like"/>
</dbReference>
<dbReference type="InterPro" id="IPR013249">
    <property type="entry name" value="RNA_pol_sigma70_r4_t2"/>
</dbReference>
<evidence type="ECO:0000256" key="2">
    <source>
        <dbReference type="ARBA" id="ARBA00023015"/>
    </source>
</evidence>
<sequence>MSSLKYLKIGKLVSKCKNGDSQAFADLYSLTYQKVYFLSLSILKDKSMAEDAVQEVYLIVLKSIDKLEKPKLFLAWLNKITYNHCIKEISKLKKLGEVSSDNTLPIINDDSKDINPLESYIVKESNNELMNLINKLSSIHATILVLKYFDELKISEIAYVLNISEGTVKSRLSNAKKNLYKLYSEERVYMRKIHGFMLFNLFRKASTNNLLDLSSSKHILGNVLAKNFKFKIGPNQGISKPLSWALTTSIVVTTSAIGFYETTKHPFANVSNNSQKTKLVDSLDNISICISDTSKLTNKPILVDIKFKDKSVVDDMYIQSSNSEKILGSYIDQSTYRFQITENSDYKLYINLKNHSSVVKEFEINCIDTDSPDILNYTYINNEIVINLKDSKGGIDFNNIYLEDSNGKKINIKSINKDKSSIVVETSNLPLYLIIYDTLGNKAVYNIKER</sequence>
<dbReference type="EMBL" id="JAUSWG010000017">
    <property type="protein sequence ID" value="MDQ0557983.1"/>
    <property type="molecule type" value="Genomic_DNA"/>
</dbReference>
<dbReference type="Proteomes" id="UP001232584">
    <property type="component" value="Unassembled WGS sequence"/>
</dbReference>
<protein>
    <submittedName>
        <fullName evidence="7">RNA polymerase sigma factor (Sigma-70 family)</fullName>
    </submittedName>
</protein>
<keyword evidence="2" id="KW-0805">Transcription regulation</keyword>
<dbReference type="PANTHER" id="PTHR43133">
    <property type="entry name" value="RNA POLYMERASE ECF-TYPE SIGMA FACTO"/>
    <property type="match status" value="1"/>
</dbReference>
<evidence type="ECO:0000256" key="4">
    <source>
        <dbReference type="ARBA" id="ARBA00023163"/>
    </source>
</evidence>
<evidence type="ECO:0000313" key="8">
    <source>
        <dbReference type="Proteomes" id="UP001232584"/>
    </source>
</evidence>
<comment type="similarity">
    <text evidence="1">Belongs to the sigma-70 factor family. ECF subfamily.</text>
</comment>
<dbReference type="Pfam" id="PF04542">
    <property type="entry name" value="Sigma70_r2"/>
    <property type="match status" value="1"/>
</dbReference>
<comment type="caution">
    <text evidence="7">The sequence shown here is derived from an EMBL/GenBank/DDBJ whole genome shotgun (WGS) entry which is preliminary data.</text>
</comment>
<dbReference type="SUPFAM" id="SSF88946">
    <property type="entry name" value="Sigma2 domain of RNA polymerase sigma factors"/>
    <property type="match status" value="1"/>
</dbReference>
<dbReference type="CDD" id="cd06171">
    <property type="entry name" value="Sigma70_r4"/>
    <property type="match status" value="1"/>
</dbReference>
<dbReference type="InterPro" id="IPR014284">
    <property type="entry name" value="RNA_pol_sigma-70_dom"/>
</dbReference>
<name>A0ABU0N494_9FIRM</name>
<keyword evidence="3" id="KW-0731">Sigma factor</keyword>